<dbReference type="Gene3D" id="1.10.150.60">
    <property type="entry name" value="ARID DNA-binding domain"/>
    <property type="match status" value="1"/>
</dbReference>
<dbReference type="KEGG" id="cdep:91088659"/>
<evidence type="ECO:0000259" key="2">
    <source>
        <dbReference type="PROSITE" id="PS51011"/>
    </source>
</evidence>
<feature type="region of interest" description="Disordered" evidence="1">
    <location>
        <begin position="38"/>
        <end position="73"/>
    </location>
</feature>
<dbReference type="InterPro" id="IPR036431">
    <property type="entry name" value="ARID_dom_sf"/>
</dbReference>
<dbReference type="SMART" id="SM01014">
    <property type="entry name" value="ARID"/>
    <property type="match status" value="1"/>
</dbReference>
<feature type="region of interest" description="Disordered" evidence="1">
    <location>
        <begin position="954"/>
        <end position="980"/>
    </location>
</feature>
<gene>
    <name evidence="3" type="ORF">L203_104449</name>
</gene>
<evidence type="ECO:0000313" key="3">
    <source>
        <dbReference type="EMBL" id="WVN89231.1"/>
    </source>
</evidence>
<dbReference type="Pfam" id="PF01388">
    <property type="entry name" value="ARID"/>
    <property type="match status" value="1"/>
</dbReference>
<reference evidence="3" key="1">
    <citation type="submission" date="2016-06" db="EMBL/GenBank/DDBJ databases">
        <authorList>
            <person name="Cuomo C."/>
            <person name="Litvintseva A."/>
            <person name="Heitman J."/>
            <person name="Chen Y."/>
            <person name="Sun S."/>
            <person name="Springer D."/>
            <person name="Dromer F."/>
            <person name="Young S."/>
            <person name="Zeng Q."/>
            <person name="Chapman S."/>
            <person name="Gujja S."/>
            <person name="Saif S."/>
            <person name="Birren B."/>
        </authorList>
    </citation>
    <scope>NUCLEOTIDE SEQUENCE</scope>
    <source>
        <strain evidence="3">CBS 7841</strain>
    </source>
</reference>
<feature type="compositionally biased region" description="Low complexity" evidence="1">
    <location>
        <begin position="545"/>
        <end position="556"/>
    </location>
</feature>
<feature type="region of interest" description="Disordered" evidence="1">
    <location>
        <begin position="118"/>
        <end position="154"/>
    </location>
</feature>
<feature type="region of interest" description="Disordered" evidence="1">
    <location>
        <begin position="804"/>
        <end position="835"/>
    </location>
</feature>
<feature type="compositionally biased region" description="Polar residues" evidence="1">
    <location>
        <begin position="968"/>
        <end position="980"/>
    </location>
</feature>
<sequence>MSGNNGDANNFATFNLAQINQLNPALFAQLAGQLAQKNQQNQQNQQSQQNQQNQQQQQVQGQHNDQGLGGMGIGMGGGIGFGVGLQSGQQVQGQNGLESVAGRMNITPQILHQLQSQTQAHNQNTNAGQAFRNPTLPSLLGTGSAVLSGNDQQTQGQMGMTGLAGMNGIGGMDETVQNIILPMFNRLQNQNTPSNQSQNLNQNQFQSQNQGRFATNQDNSLTFQNQIAREEERAREAIQAVQAAQTKNFTGVSGGNVAGASSIGGMTETHNMTGLGGQMSGLPGMNNMSFNLSQTSQQTLPFNPQQSSHLGPGSTVMSNQQTAMGTNNENQNGQFGQMMGLDESTRRAALQNMLNRSNSTSNNPQLFNTQSIQRDQSNQGSTGLANLPPEIHEFMRQRPELAGPIIKKFGNNQGSIEELVRLIAMLKNQNQNQASQVNQGANQSQMQQGQVSAHNQGQGLSAEFQSHLMRNIQGQISQTQQTEGYGQGHQRVGSDSLSGIVGGQFVGNMSQLEALQQMKAQQARQGLNTPQIPPTGLMPSPQLGTANANYNLATTTPQTNTPIVGNGRLSQTIPSQLQTSHIQTQPVAQARVNQIGRDLPTWPLDKLLQASVSLGKRISEYSLLTRPLTPNEQASKFQLLLIISEIRRRGAGVTDDVLDVAGKILNSLGGGGTGTMGREVVLNMDHEKMGEVARMTLATISRQIQAAAANASASGVSAQQVSHNQSMTQLGQTQSQVQGQVMANTTPQQIAQRFQQAHLQAGQASSGQITTGMTSTGAGMGIRGSQNNPIELMTPTLNNAQLSFSTPQQSQTRPQIQSQSHQQGQAQGPNVPMQGNPVLDINDVSEEMFYNSLRTLMVNKGYTGGVPNIEGKPINLLKLFQIVINNNGSTNIDPMRWTFVAGQLGFSTPSNSNESSSTQPGQLPASSMTVAQQIRTIYATLLQPMEDAFMSARSRGGFRRPGLGTSAMGATSTQSQPQRRFFETTKSTTGNVSSGAGGTNGVESWLVQQAQQRQQNPAQVQIPQASSQAQAPPQPHVPLQPQTHGTTAVAQGNQGGQVQMNRPDLTALKMLEFIKVQEMIIRKGIDKQPNNNNVNPEAYLAELRSIYPLAKEVEQRLPIFMLMVNEASGVEPSALISMVHMSTSALYAAALVDRGRYIFNISDFQRLRTNLSSFLMKAQMTYKQMAERGPQGQQRLKTIVAAVQAAKAITLQKERETQTSTNQTPIALPGQTGQGMSLALSPENQSNTTQGAEAQCIFGLEAQQLVQQVQAHAQTQLIQNSAVQTQQTLAAQQSSVSQTLPKENPLNIQDAIRQKGLRIEDLKPPPRRGKGKGSPAIAITGSGVVETPEAKTPINSTQPPTTDSPRERKAAKRKRAPTTPGIAELPDRTPKQAKTGMDDKNAISTLSDVGPENLVQSLELQISAAEAAAQEEATRNKPFFDRQKTLAAAVDLDHVGAEAEEIEAKVDPVDTYNKIFEEYQSTFASQTQSAPVGSQVEAEEPNDRDLFDTYFDATQFNLAADMPTPDLVIETPAALQSSPSNVKIIGSSASAGSTGWVMKEKTEPDPTVEKGGKKEKNEESRIIIGSPESMAYNGGIEW</sequence>
<name>A0AAJ8JVN0_9TREE</name>
<feature type="region of interest" description="Disordered" evidence="1">
    <location>
        <begin position="1009"/>
        <end position="1059"/>
    </location>
</feature>
<dbReference type="RefSeq" id="XP_066069931.1">
    <property type="nucleotide sequence ID" value="XM_066213834.1"/>
</dbReference>
<organism evidence="3 4">
    <name type="scientific">Cryptococcus depauperatus CBS 7841</name>
    <dbReference type="NCBI Taxonomy" id="1295531"/>
    <lineage>
        <taxon>Eukaryota</taxon>
        <taxon>Fungi</taxon>
        <taxon>Dikarya</taxon>
        <taxon>Basidiomycota</taxon>
        <taxon>Agaricomycotina</taxon>
        <taxon>Tremellomycetes</taxon>
        <taxon>Tremellales</taxon>
        <taxon>Cryptococcaceae</taxon>
        <taxon>Cryptococcus</taxon>
    </lineage>
</organism>
<feature type="region of interest" description="Disordered" evidence="1">
    <location>
        <begin position="188"/>
        <end position="210"/>
    </location>
</feature>
<evidence type="ECO:0000256" key="1">
    <source>
        <dbReference type="SAM" id="MobiDB-lite"/>
    </source>
</evidence>
<feature type="region of interest" description="Disordered" evidence="1">
    <location>
        <begin position="520"/>
        <end position="565"/>
    </location>
</feature>
<feature type="compositionally biased region" description="Low complexity" evidence="1">
    <location>
        <begin position="908"/>
        <end position="918"/>
    </location>
</feature>
<feature type="compositionally biased region" description="Polar residues" evidence="1">
    <location>
        <begin position="118"/>
        <end position="128"/>
    </location>
</feature>
<dbReference type="SMART" id="SM00501">
    <property type="entry name" value="BRIGHT"/>
    <property type="match status" value="1"/>
</dbReference>
<feature type="region of interest" description="Disordered" evidence="1">
    <location>
        <begin position="1312"/>
        <end position="1394"/>
    </location>
</feature>
<feature type="region of interest" description="Disordered" evidence="1">
    <location>
        <begin position="908"/>
        <end position="927"/>
    </location>
</feature>
<dbReference type="InterPro" id="IPR001606">
    <property type="entry name" value="ARID_dom"/>
</dbReference>
<feature type="compositionally biased region" description="Basic and acidic residues" evidence="1">
    <location>
        <begin position="1558"/>
        <end position="1579"/>
    </location>
</feature>
<feature type="compositionally biased region" description="Low complexity" evidence="1">
    <location>
        <begin position="1039"/>
        <end position="1059"/>
    </location>
</feature>
<reference evidence="3" key="3">
    <citation type="submission" date="2024-01" db="EMBL/GenBank/DDBJ databases">
        <authorList>
            <person name="Coelho M.A."/>
            <person name="David-Palma M."/>
            <person name="Shea T."/>
            <person name="Sun S."/>
            <person name="Cuomo C.A."/>
            <person name="Heitman J."/>
        </authorList>
    </citation>
    <scope>NUCLEOTIDE SEQUENCE</scope>
    <source>
        <strain evidence="3">CBS 7841</strain>
    </source>
</reference>
<dbReference type="EMBL" id="CP143788">
    <property type="protein sequence ID" value="WVN89231.1"/>
    <property type="molecule type" value="Genomic_DNA"/>
</dbReference>
<protein>
    <recommendedName>
        <fullName evidence="2">ARID domain-containing protein</fullName>
    </recommendedName>
</protein>
<feature type="region of interest" description="Disordered" evidence="1">
    <location>
        <begin position="299"/>
        <end position="318"/>
    </location>
</feature>
<accession>A0AAJ8JVN0</accession>
<dbReference type="SUPFAM" id="SSF46774">
    <property type="entry name" value="ARID-like"/>
    <property type="match status" value="1"/>
</dbReference>
<dbReference type="PROSITE" id="PS51011">
    <property type="entry name" value="ARID"/>
    <property type="match status" value="1"/>
</dbReference>
<evidence type="ECO:0000313" key="4">
    <source>
        <dbReference type="Proteomes" id="UP000094043"/>
    </source>
</evidence>
<feature type="compositionally biased region" description="Polar residues" evidence="1">
    <location>
        <begin position="1353"/>
        <end position="1363"/>
    </location>
</feature>
<feature type="region of interest" description="Disordered" evidence="1">
    <location>
        <begin position="1213"/>
        <end position="1246"/>
    </location>
</feature>
<feature type="compositionally biased region" description="Low complexity" evidence="1">
    <location>
        <begin position="804"/>
        <end position="827"/>
    </location>
</feature>
<reference evidence="3" key="2">
    <citation type="journal article" date="2022" name="Elife">
        <title>Obligate sexual reproduction of a homothallic fungus closely related to the Cryptococcus pathogenic species complex.</title>
        <authorList>
            <person name="Passer A.R."/>
            <person name="Clancey S.A."/>
            <person name="Shea T."/>
            <person name="David-Palma M."/>
            <person name="Averette A.F."/>
            <person name="Boekhout T."/>
            <person name="Porcel B.M."/>
            <person name="Nowrousian M."/>
            <person name="Cuomo C.A."/>
            <person name="Sun S."/>
            <person name="Heitman J."/>
            <person name="Coelho M.A."/>
        </authorList>
    </citation>
    <scope>NUCLEOTIDE SEQUENCE</scope>
    <source>
        <strain evidence="3">CBS 7841</strain>
    </source>
</reference>
<dbReference type="GeneID" id="91088659"/>
<feature type="domain" description="ARID" evidence="2">
    <location>
        <begin position="843"/>
        <end position="950"/>
    </location>
</feature>
<feature type="region of interest" description="Disordered" evidence="1">
    <location>
        <begin position="1555"/>
        <end position="1579"/>
    </location>
</feature>
<dbReference type="GO" id="GO:0003677">
    <property type="term" value="F:DNA binding"/>
    <property type="evidence" value="ECO:0007669"/>
    <property type="project" value="InterPro"/>
</dbReference>
<feature type="compositionally biased region" description="Basic and acidic residues" evidence="1">
    <location>
        <begin position="1385"/>
        <end position="1394"/>
    </location>
</feature>
<feature type="compositionally biased region" description="Polar residues" evidence="1">
    <location>
        <begin position="520"/>
        <end position="530"/>
    </location>
</feature>
<keyword evidence="4" id="KW-1185">Reference proteome</keyword>
<feature type="compositionally biased region" description="Low complexity" evidence="1">
    <location>
        <begin position="1009"/>
        <end position="1031"/>
    </location>
</feature>
<feature type="compositionally biased region" description="Low complexity" evidence="1">
    <location>
        <begin position="38"/>
        <end position="66"/>
    </location>
</feature>
<proteinExistence type="predicted"/>
<dbReference type="Proteomes" id="UP000094043">
    <property type="component" value="Chromosome 5"/>
</dbReference>